<protein>
    <submittedName>
        <fullName evidence="1">Nuclear transport factor 2 family protein</fullName>
    </submittedName>
</protein>
<dbReference type="EMBL" id="JAAGXA010000012">
    <property type="protein sequence ID" value="NEN79784.1"/>
    <property type="molecule type" value="Genomic_DNA"/>
</dbReference>
<sequence>MTTIPNLDQAALPDVVARYLEAHVAQEFATAVTYLAEDVTVLDDGHTLEGRAATLEVFEESARQFDVVTTLGAVTRPADDVWEVATHLSGNFPGGEVDLRMIFTMVDDSIRRLEITV</sequence>
<accession>A0A6P0HNG3</accession>
<reference evidence="1 2" key="1">
    <citation type="journal article" date="2014" name="Int. J. Syst. Evol. Microbiol.">
        <title>Nocardioides zeae sp. nov., isolated from the stem of Zea mays.</title>
        <authorList>
            <person name="Glaeser S.P."/>
            <person name="McInroy J.A."/>
            <person name="Busse H.J."/>
            <person name="Kampfer P."/>
        </authorList>
    </citation>
    <scope>NUCLEOTIDE SEQUENCE [LARGE SCALE GENOMIC DNA]</scope>
    <source>
        <strain evidence="1 2">JCM 30728</strain>
    </source>
</reference>
<dbReference type="RefSeq" id="WP_163773336.1">
    <property type="nucleotide sequence ID" value="NZ_JAAGXA010000012.1"/>
</dbReference>
<dbReference type="AlphaFoldDB" id="A0A6P0HNG3"/>
<dbReference type="Proteomes" id="UP000468687">
    <property type="component" value="Unassembled WGS sequence"/>
</dbReference>
<dbReference type="SUPFAM" id="SSF54427">
    <property type="entry name" value="NTF2-like"/>
    <property type="match status" value="1"/>
</dbReference>
<keyword evidence="2" id="KW-1185">Reference proteome</keyword>
<name>A0A6P0HNG3_9ACTN</name>
<proteinExistence type="predicted"/>
<evidence type="ECO:0000313" key="2">
    <source>
        <dbReference type="Proteomes" id="UP000468687"/>
    </source>
</evidence>
<evidence type="ECO:0000313" key="1">
    <source>
        <dbReference type="EMBL" id="NEN79784.1"/>
    </source>
</evidence>
<dbReference type="Gene3D" id="3.10.450.50">
    <property type="match status" value="1"/>
</dbReference>
<dbReference type="InterPro" id="IPR032710">
    <property type="entry name" value="NTF2-like_dom_sf"/>
</dbReference>
<organism evidence="1 2">
    <name type="scientific">Nocardioides zeae</name>
    <dbReference type="NCBI Taxonomy" id="1457234"/>
    <lineage>
        <taxon>Bacteria</taxon>
        <taxon>Bacillati</taxon>
        <taxon>Actinomycetota</taxon>
        <taxon>Actinomycetes</taxon>
        <taxon>Propionibacteriales</taxon>
        <taxon>Nocardioidaceae</taxon>
        <taxon>Nocardioides</taxon>
    </lineage>
</organism>
<gene>
    <name evidence="1" type="ORF">G3T38_16060</name>
</gene>
<comment type="caution">
    <text evidence="1">The sequence shown here is derived from an EMBL/GenBank/DDBJ whole genome shotgun (WGS) entry which is preliminary data.</text>
</comment>